<comment type="caution">
    <text evidence="8">The sequence shown here is derived from an EMBL/GenBank/DDBJ whole genome shotgun (WGS) entry which is preliminary data.</text>
</comment>
<dbReference type="Gene3D" id="1.10.510.10">
    <property type="entry name" value="Transferase(Phosphotransferase) domain 1"/>
    <property type="match status" value="1"/>
</dbReference>
<dbReference type="Proteomes" id="UP000428333">
    <property type="component" value="Linkage Group LG06"/>
</dbReference>
<dbReference type="GO" id="GO:0007165">
    <property type="term" value="P:signal transduction"/>
    <property type="evidence" value="ECO:0007669"/>
    <property type="project" value="TreeGrafter"/>
</dbReference>
<keyword evidence="1" id="KW-0808">Transferase</keyword>
<reference evidence="8 9" key="1">
    <citation type="journal article" date="2019" name="Genome Biol. Evol.">
        <title>The Rhododendron genome and chromosomal organization provide insight into shared whole-genome duplications across the heath family (Ericaceae).</title>
        <authorList>
            <person name="Soza V.L."/>
            <person name="Lindsley D."/>
            <person name="Waalkes A."/>
            <person name="Ramage E."/>
            <person name="Patwardhan R.P."/>
            <person name="Burton J.N."/>
            <person name="Adey A."/>
            <person name="Kumar A."/>
            <person name="Qiu R."/>
            <person name="Shendure J."/>
            <person name="Hall B."/>
        </authorList>
    </citation>
    <scope>NUCLEOTIDE SEQUENCE [LARGE SCALE GENOMIC DNA]</scope>
    <source>
        <strain evidence="8">RSF 1966-606</strain>
    </source>
</reference>
<feature type="non-terminal residue" evidence="8">
    <location>
        <position position="1"/>
    </location>
</feature>
<name>A0A6A4LF51_9ERIC</name>
<dbReference type="PROSITE" id="PS00107">
    <property type="entry name" value="PROTEIN_KINASE_ATP"/>
    <property type="match status" value="1"/>
</dbReference>
<dbReference type="InterPro" id="IPR011009">
    <property type="entry name" value="Kinase-like_dom_sf"/>
</dbReference>
<dbReference type="SMART" id="SM00220">
    <property type="entry name" value="S_TKc"/>
    <property type="match status" value="1"/>
</dbReference>
<sequence length="363" mass="39836">MEWTRGRTVGRGSSATVSAATSRHSGDTFAVKSVELSLSGILQREQRILSSLSSPHVVGYIGCEITNESNKLVYNLLMEYLPGGTIANISRDRRLKEPAIGFYTRQIVQGLEYLHSSGLAHCDIKGQNIIVGEKSGAKIADFGCARWLNAAEEEAAIGGTPMYFAPEVARGEEQGCPADIWALGCTVIEMATGGPPWTRVENPVSVLYRIGFSGEIPEVPGFLSDEGKDFLSKCLRTDPRERWTARQLLRHPFLRESNSNSEGKQILEEFVSDSPTCVLDQGVWNSIEERESLGVVTCEGIRSDSPAERIGRLSSGSGVPDWRWDGDGDLIRIRSSNKGDGISNELEVEDAWCGDLIDDYVFR</sequence>
<dbReference type="GO" id="GO:0004674">
    <property type="term" value="F:protein serine/threonine kinase activity"/>
    <property type="evidence" value="ECO:0007669"/>
    <property type="project" value="UniProtKB-KW"/>
</dbReference>
<evidence type="ECO:0000256" key="1">
    <source>
        <dbReference type="ARBA" id="ARBA00022679"/>
    </source>
</evidence>
<protein>
    <recommendedName>
        <fullName evidence="7">Protein kinase domain-containing protein</fullName>
    </recommendedName>
</protein>
<dbReference type="InterPro" id="IPR052751">
    <property type="entry name" value="Plant_MAPKKK"/>
</dbReference>
<evidence type="ECO:0000256" key="2">
    <source>
        <dbReference type="ARBA" id="ARBA00022741"/>
    </source>
</evidence>
<dbReference type="PROSITE" id="PS00108">
    <property type="entry name" value="PROTEIN_KINASE_ST"/>
    <property type="match status" value="1"/>
</dbReference>
<evidence type="ECO:0000313" key="9">
    <source>
        <dbReference type="Proteomes" id="UP000428333"/>
    </source>
</evidence>
<evidence type="ECO:0000259" key="7">
    <source>
        <dbReference type="PROSITE" id="PS50011"/>
    </source>
</evidence>
<dbReference type="SUPFAM" id="SSF56112">
    <property type="entry name" value="Protein kinase-like (PK-like)"/>
    <property type="match status" value="1"/>
</dbReference>
<keyword evidence="4 5" id="KW-0067">ATP-binding</keyword>
<dbReference type="AlphaFoldDB" id="A0A6A4LF51"/>
<feature type="domain" description="Protein kinase" evidence="7">
    <location>
        <begin position="3"/>
        <end position="254"/>
    </location>
</feature>
<evidence type="ECO:0000313" key="8">
    <source>
        <dbReference type="EMBL" id="KAE9457883.1"/>
    </source>
</evidence>
<dbReference type="PANTHER" id="PTHR48011:SF4">
    <property type="entry name" value="MITOGEN-ACTIVATED PROTEIN KINASE KINASE KINASE 19"/>
    <property type="match status" value="1"/>
</dbReference>
<dbReference type="Pfam" id="PF00069">
    <property type="entry name" value="Pkinase"/>
    <property type="match status" value="1"/>
</dbReference>
<gene>
    <name evidence="8" type="ORF">C3L33_10199</name>
</gene>
<feature type="binding site" evidence="5">
    <location>
        <position position="32"/>
    </location>
    <ligand>
        <name>ATP</name>
        <dbReference type="ChEBI" id="CHEBI:30616"/>
    </ligand>
</feature>
<dbReference type="PROSITE" id="PS50011">
    <property type="entry name" value="PROTEIN_KINASE_DOM"/>
    <property type="match status" value="1"/>
</dbReference>
<keyword evidence="2 5" id="KW-0547">Nucleotide-binding</keyword>
<dbReference type="InterPro" id="IPR000719">
    <property type="entry name" value="Prot_kinase_dom"/>
</dbReference>
<evidence type="ECO:0000256" key="3">
    <source>
        <dbReference type="ARBA" id="ARBA00022777"/>
    </source>
</evidence>
<proteinExistence type="inferred from homology"/>
<evidence type="ECO:0000256" key="6">
    <source>
        <dbReference type="RuleBase" id="RU000304"/>
    </source>
</evidence>
<evidence type="ECO:0000256" key="4">
    <source>
        <dbReference type="ARBA" id="ARBA00022840"/>
    </source>
</evidence>
<comment type="similarity">
    <text evidence="6">Belongs to the protein kinase superfamily.</text>
</comment>
<evidence type="ECO:0000256" key="5">
    <source>
        <dbReference type="PROSITE-ProRule" id="PRU10141"/>
    </source>
</evidence>
<dbReference type="PANTHER" id="PTHR48011">
    <property type="entry name" value="CCR4-NOT TRANSCRIPTIONAL COMPLEX SUBUNIT CAF120-RELATED"/>
    <property type="match status" value="1"/>
</dbReference>
<keyword evidence="3" id="KW-0418">Kinase</keyword>
<keyword evidence="9" id="KW-1185">Reference proteome</keyword>
<dbReference type="OrthoDB" id="275301at2759"/>
<dbReference type="InterPro" id="IPR008271">
    <property type="entry name" value="Ser/Thr_kinase_AS"/>
</dbReference>
<dbReference type="InterPro" id="IPR017441">
    <property type="entry name" value="Protein_kinase_ATP_BS"/>
</dbReference>
<dbReference type="EMBL" id="QEFC01001456">
    <property type="protein sequence ID" value="KAE9457883.1"/>
    <property type="molecule type" value="Genomic_DNA"/>
</dbReference>
<keyword evidence="6" id="KW-0723">Serine/threonine-protein kinase</keyword>
<accession>A0A6A4LF51</accession>
<dbReference type="CDD" id="cd06606">
    <property type="entry name" value="STKc_MAPKKK"/>
    <property type="match status" value="1"/>
</dbReference>
<dbReference type="GO" id="GO:0005524">
    <property type="term" value="F:ATP binding"/>
    <property type="evidence" value="ECO:0007669"/>
    <property type="project" value="UniProtKB-UniRule"/>
</dbReference>
<organism evidence="8 9">
    <name type="scientific">Rhododendron williamsianum</name>
    <dbReference type="NCBI Taxonomy" id="262921"/>
    <lineage>
        <taxon>Eukaryota</taxon>
        <taxon>Viridiplantae</taxon>
        <taxon>Streptophyta</taxon>
        <taxon>Embryophyta</taxon>
        <taxon>Tracheophyta</taxon>
        <taxon>Spermatophyta</taxon>
        <taxon>Magnoliopsida</taxon>
        <taxon>eudicotyledons</taxon>
        <taxon>Gunneridae</taxon>
        <taxon>Pentapetalae</taxon>
        <taxon>asterids</taxon>
        <taxon>Ericales</taxon>
        <taxon>Ericaceae</taxon>
        <taxon>Ericoideae</taxon>
        <taxon>Rhodoreae</taxon>
        <taxon>Rhododendron</taxon>
    </lineage>
</organism>